<sequence length="245" mass="26515">MPVIVPLQRMNHGSHFRAYTLRAENNVLAPFLGVDHAWMSAPTFPPHRHAGFCAVSYVFMDSETGIDNRDSLGTHNLIRPGGLHWATAGNGIIHQEDPAEEGKTVHSLQIFVSLLPELEQIAPSTLSLEPEDTPMLRMPGGKIRVALGSLSGVASPLKPPSNVTLLDISLEEGAELAIPVPAGVNMFAMPIFGEISIDGEAFFLDGQGLPVYPASKHPREVRLKAEHGSAKVVMFWGDPRYSTAN</sequence>
<comment type="caution">
    <text evidence="5">The sequence shown here is derived from an EMBL/GenBank/DDBJ whole genome shotgun (WGS) entry which is preliminary data.</text>
</comment>
<accession>A0A838YAA2</accession>
<name>A0A838YAA2_9NEIS</name>
<dbReference type="CDD" id="cd02247">
    <property type="entry name" value="cupin_pirin_C"/>
    <property type="match status" value="1"/>
</dbReference>
<dbReference type="AlphaFoldDB" id="A0A838YAA2"/>
<comment type="similarity">
    <text evidence="1 3">Belongs to the pirin family.</text>
</comment>
<reference evidence="5 6" key="1">
    <citation type="submission" date="2020-07" db="EMBL/GenBank/DDBJ databases">
        <title>Draft genome sequence of violacein-producing bacteria and related species.</title>
        <authorList>
            <person name="Wilson H.S."/>
            <person name="De Leon M.E."/>
        </authorList>
    </citation>
    <scope>NUCLEOTIDE SEQUENCE [LARGE SCALE GENOMIC DNA]</scope>
    <source>
        <strain evidence="5 6">HSC-21Su07</strain>
    </source>
</reference>
<dbReference type="InterPro" id="IPR012093">
    <property type="entry name" value="Pirin"/>
</dbReference>
<dbReference type="SUPFAM" id="SSF51182">
    <property type="entry name" value="RmlC-like cupins"/>
    <property type="match status" value="1"/>
</dbReference>
<organism evidence="5 6">
    <name type="scientific">Aquitalea aquatica</name>
    <dbReference type="NCBI Taxonomy" id="3044273"/>
    <lineage>
        <taxon>Bacteria</taxon>
        <taxon>Pseudomonadati</taxon>
        <taxon>Pseudomonadota</taxon>
        <taxon>Betaproteobacteria</taxon>
        <taxon>Neisseriales</taxon>
        <taxon>Chromobacteriaceae</taxon>
        <taxon>Aquitalea</taxon>
    </lineage>
</organism>
<evidence type="ECO:0000256" key="1">
    <source>
        <dbReference type="ARBA" id="ARBA00008416"/>
    </source>
</evidence>
<proteinExistence type="inferred from homology"/>
<keyword evidence="2" id="KW-0408">Iron</keyword>
<feature type="binding site" evidence="2">
    <location>
        <position position="49"/>
    </location>
    <ligand>
        <name>Fe cation</name>
        <dbReference type="ChEBI" id="CHEBI:24875"/>
    </ligand>
</feature>
<dbReference type="GO" id="GO:0046872">
    <property type="term" value="F:metal ion binding"/>
    <property type="evidence" value="ECO:0007669"/>
    <property type="project" value="UniProtKB-KW"/>
</dbReference>
<feature type="binding site" evidence="2">
    <location>
        <position position="96"/>
    </location>
    <ligand>
        <name>Fe cation</name>
        <dbReference type="ChEBI" id="CHEBI:24875"/>
    </ligand>
</feature>
<evidence type="ECO:0000313" key="5">
    <source>
        <dbReference type="EMBL" id="MBA4707704.1"/>
    </source>
</evidence>
<dbReference type="Pfam" id="PF02678">
    <property type="entry name" value="Pirin"/>
    <property type="match status" value="1"/>
</dbReference>
<dbReference type="Proteomes" id="UP000545606">
    <property type="component" value="Unassembled WGS sequence"/>
</dbReference>
<evidence type="ECO:0000259" key="4">
    <source>
        <dbReference type="Pfam" id="PF02678"/>
    </source>
</evidence>
<keyword evidence="6" id="KW-1185">Reference proteome</keyword>
<dbReference type="InterPro" id="IPR003829">
    <property type="entry name" value="Pirin_N_dom"/>
</dbReference>
<dbReference type="PANTHER" id="PTHR13903">
    <property type="entry name" value="PIRIN-RELATED"/>
    <property type="match status" value="1"/>
</dbReference>
<gene>
    <name evidence="5" type="ORF">H2Z84_04780</name>
</gene>
<comment type="cofactor">
    <cofactor evidence="2">
        <name>Fe cation</name>
        <dbReference type="ChEBI" id="CHEBI:24875"/>
    </cofactor>
    <text evidence="2">Binds 1 Fe cation per subunit.</text>
</comment>
<dbReference type="InterPro" id="IPR014710">
    <property type="entry name" value="RmlC-like_jellyroll"/>
</dbReference>
<feature type="binding site" evidence="2">
    <location>
        <position position="94"/>
    </location>
    <ligand>
        <name>Fe cation</name>
        <dbReference type="ChEBI" id="CHEBI:24875"/>
    </ligand>
</feature>
<dbReference type="InterPro" id="IPR011051">
    <property type="entry name" value="RmlC_Cupin_sf"/>
</dbReference>
<dbReference type="Gene3D" id="2.60.120.10">
    <property type="entry name" value="Jelly Rolls"/>
    <property type="match status" value="1"/>
</dbReference>
<evidence type="ECO:0000256" key="3">
    <source>
        <dbReference type="RuleBase" id="RU003457"/>
    </source>
</evidence>
<evidence type="ECO:0000313" key="6">
    <source>
        <dbReference type="Proteomes" id="UP000545606"/>
    </source>
</evidence>
<evidence type="ECO:0000256" key="2">
    <source>
        <dbReference type="PIRSR" id="PIRSR006232-1"/>
    </source>
</evidence>
<dbReference type="EMBL" id="JACERN010000017">
    <property type="protein sequence ID" value="MBA4707704.1"/>
    <property type="molecule type" value="Genomic_DNA"/>
</dbReference>
<dbReference type="RefSeq" id="WP_181834956.1">
    <property type="nucleotide sequence ID" value="NZ_JACERN010000017.1"/>
</dbReference>
<feature type="domain" description="Pirin N-terminal" evidence="4">
    <location>
        <begin position="41"/>
        <end position="112"/>
    </location>
</feature>
<keyword evidence="2" id="KW-0479">Metal-binding</keyword>
<feature type="binding site" evidence="2">
    <location>
        <position position="47"/>
    </location>
    <ligand>
        <name>Fe cation</name>
        <dbReference type="ChEBI" id="CHEBI:24875"/>
    </ligand>
</feature>
<dbReference type="PANTHER" id="PTHR13903:SF8">
    <property type="entry name" value="PIRIN"/>
    <property type="match status" value="1"/>
</dbReference>
<protein>
    <submittedName>
        <fullName evidence="5">Pirin family protein</fullName>
    </submittedName>
</protein>
<dbReference type="PIRSF" id="PIRSF006232">
    <property type="entry name" value="Pirin"/>
    <property type="match status" value="1"/>
</dbReference>